<keyword evidence="4" id="KW-1185">Reference proteome</keyword>
<dbReference type="EMBL" id="SJST01000001">
    <property type="protein sequence ID" value="TCD16553.1"/>
    <property type="molecule type" value="Genomic_DNA"/>
</dbReference>
<organism evidence="3 4">
    <name type="scientific">Oricola cellulosilytica</name>
    <dbReference type="NCBI Taxonomy" id="1429082"/>
    <lineage>
        <taxon>Bacteria</taxon>
        <taxon>Pseudomonadati</taxon>
        <taxon>Pseudomonadota</taxon>
        <taxon>Alphaproteobacteria</taxon>
        <taxon>Hyphomicrobiales</taxon>
        <taxon>Ahrensiaceae</taxon>
        <taxon>Oricola</taxon>
    </lineage>
</organism>
<evidence type="ECO:0000256" key="2">
    <source>
        <dbReference type="SAM" id="SignalP"/>
    </source>
</evidence>
<reference evidence="3 4" key="1">
    <citation type="journal article" date="2015" name="Antonie Van Leeuwenhoek">
        <title>Oricola cellulosilytica gen. nov., sp. nov., a cellulose-degrading bacterium of the family Phyllobacteriaceae isolated from surface seashore water, and emended descriptions of Mesorhizobium loti and Phyllobacterium myrsinacearum.</title>
        <authorList>
            <person name="Hameed A."/>
            <person name="Shahina M."/>
            <person name="Lai W.A."/>
            <person name="Lin S.Y."/>
            <person name="Young L.S."/>
            <person name="Liu Y.C."/>
            <person name="Hsu Y.H."/>
            <person name="Young C.C."/>
        </authorList>
    </citation>
    <scope>NUCLEOTIDE SEQUENCE [LARGE SCALE GENOMIC DNA]</scope>
    <source>
        <strain evidence="3 4">KCTC 52183</strain>
    </source>
</reference>
<feature type="coiled-coil region" evidence="1">
    <location>
        <begin position="63"/>
        <end position="97"/>
    </location>
</feature>
<evidence type="ECO:0000313" key="4">
    <source>
        <dbReference type="Proteomes" id="UP000291301"/>
    </source>
</evidence>
<keyword evidence="2" id="KW-0732">Signal</keyword>
<dbReference type="AlphaFoldDB" id="A0A4R0PIG7"/>
<evidence type="ECO:0000256" key="1">
    <source>
        <dbReference type="SAM" id="Coils"/>
    </source>
</evidence>
<dbReference type="Proteomes" id="UP000291301">
    <property type="component" value="Unassembled WGS sequence"/>
</dbReference>
<feature type="signal peptide" evidence="2">
    <location>
        <begin position="1"/>
        <end position="24"/>
    </location>
</feature>
<keyword evidence="1" id="KW-0175">Coiled coil</keyword>
<dbReference type="OrthoDB" id="7870871at2"/>
<comment type="caution">
    <text evidence="3">The sequence shown here is derived from an EMBL/GenBank/DDBJ whole genome shotgun (WGS) entry which is preliminary data.</text>
</comment>
<accession>A0A4R0PIG7</accession>
<protein>
    <submittedName>
        <fullName evidence="3">Uncharacterized protein</fullName>
    </submittedName>
</protein>
<proteinExistence type="predicted"/>
<feature type="chain" id="PRO_5020627374" evidence="2">
    <location>
        <begin position="25"/>
        <end position="136"/>
    </location>
</feature>
<sequence length="136" mass="15130">MTSFSRHMAAVATFLAMTLAGAQAASAQNGRYVMEKTENGYVRMDTATGEMSICAEKSGQIVCKLAADERAAFQDELQRLEERVARLETRLEGGLADRVLPSDEELDRGLDNMEKFFRRFLGIVEEFEQGKPGDKT</sequence>
<gene>
    <name evidence="3" type="ORF">E0D97_03795</name>
</gene>
<name>A0A4R0PIG7_9HYPH</name>
<evidence type="ECO:0000313" key="3">
    <source>
        <dbReference type="EMBL" id="TCD16553.1"/>
    </source>
</evidence>
<dbReference type="RefSeq" id="WP_131565521.1">
    <property type="nucleotide sequence ID" value="NZ_JAINFK010000001.1"/>
</dbReference>